<evidence type="ECO:0000256" key="5">
    <source>
        <dbReference type="SAM" id="MobiDB-lite"/>
    </source>
</evidence>
<feature type="compositionally biased region" description="Basic and acidic residues" evidence="5">
    <location>
        <begin position="1"/>
        <end position="18"/>
    </location>
</feature>
<dbReference type="EMBL" id="JAOPGA020000991">
    <property type="protein sequence ID" value="KAL0483758.1"/>
    <property type="molecule type" value="Genomic_DNA"/>
</dbReference>
<keyword evidence="8" id="KW-1185">Reference proteome</keyword>
<dbReference type="InterPro" id="IPR004037">
    <property type="entry name" value="Ribosomal_eL8-like_CS"/>
</dbReference>
<dbReference type="InterPro" id="IPR029064">
    <property type="entry name" value="Ribosomal_eL30-like_sf"/>
</dbReference>
<proteinExistence type="inferred from homology"/>
<comment type="caution">
    <text evidence="7">The sequence shown here is derived from an EMBL/GenBank/DDBJ whole genome shotgun (WGS) entry which is preliminary data.</text>
</comment>
<dbReference type="PANTHER" id="PTHR23105">
    <property type="entry name" value="RIBOSOMAL PROTEIN L7AE FAMILY MEMBER"/>
    <property type="match status" value="1"/>
</dbReference>
<reference evidence="7 8" key="1">
    <citation type="submission" date="2024-03" db="EMBL/GenBank/DDBJ databases">
        <title>The Acrasis kona genome and developmental transcriptomes reveal deep origins of eukaryotic multicellular pathways.</title>
        <authorList>
            <person name="Sheikh S."/>
            <person name="Fu C.-J."/>
            <person name="Brown M.W."/>
            <person name="Baldauf S.L."/>
        </authorList>
    </citation>
    <scope>NUCLEOTIDE SEQUENCE [LARGE SCALE GENOMIC DNA]</scope>
    <source>
        <strain evidence="7 8">ATCC MYA-3509</strain>
    </source>
</reference>
<sequence length="269" mass="30682">MPADAKKNTPKTTGDKKPKTAPKGGVQKQKKVKETKETLYKNLFIARPKIMGIGQNLLPEKDLTRFVRWPKNVILQRQRRIMSKRLKVPPSVNQFNRSANKPLAARIFKLLEKYRPEHPKARRDRLRAASKERVKGAHQKPANKPITVVAGVNEVVNLIEKQKAQLVVLAHDVTPLELVLFIPTLCKKLGIPYAIVKSKSRLGQLVHLKNTAVVALTEVRKDDREELSQLLESIRGSFNERYAEQNRHWGGLKLSRRSLEARKKKLEVA</sequence>
<dbReference type="InterPro" id="IPR050257">
    <property type="entry name" value="eL8/uL1-like"/>
</dbReference>
<evidence type="ECO:0000256" key="4">
    <source>
        <dbReference type="RuleBase" id="RU367042"/>
    </source>
</evidence>
<dbReference type="InterPro" id="IPR001921">
    <property type="entry name" value="Ribosomal_eL8_euk"/>
</dbReference>
<evidence type="ECO:0000313" key="7">
    <source>
        <dbReference type="EMBL" id="KAL0483758.1"/>
    </source>
</evidence>
<evidence type="ECO:0000256" key="2">
    <source>
        <dbReference type="ARBA" id="ARBA00022980"/>
    </source>
</evidence>
<dbReference type="Gene3D" id="3.30.1330.30">
    <property type="match status" value="1"/>
</dbReference>
<dbReference type="InterPro" id="IPR018492">
    <property type="entry name" value="Ribosomal_eL8/Nhp2"/>
</dbReference>
<name>A0AAW2Z440_9EUKA</name>
<dbReference type="GO" id="GO:0003723">
    <property type="term" value="F:RNA binding"/>
    <property type="evidence" value="ECO:0007669"/>
    <property type="project" value="UniProtKB-UniRule"/>
</dbReference>
<comment type="function">
    <text evidence="4">Component of the ribosome.</text>
</comment>
<dbReference type="PROSITE" id="PS01082">
    <property type="entry name" value="RIBOSOMAL_L7AE"/>
    <property type="match status" value="1"/>
</dbReference>
<dbReference type="SUPFAM" id="SSF55315">
    <property type="entry name" value="L30e-like"/>
    <property type="match status" value="1"/>
</dbReference>
<dbReference type="AlphaFoldDB" id="A0AAW2Z440"/>
<organism evidence="7 8">
    <name type="scientific">Acrasis kona</name>
    <dbReference type="NCBI Taxonomy" id="1008807"/>
    <lineage>
        <taxon>Eukaryota</taxon>
        <taxon>Discoba</taxon>
        <taxon>Heterolobosea</taxon>
        <taxon>Tetramitia</taxon>
        <taxon>Eutetramitia</taxon>
        <taxon>Acrasidae</taxon>
        <taxon>Acrasis</taxon>
    </lineage>
</organism>
<protein>
    <recommendedName>
        <fullName evidence="4">60S ribosomal protein L7a</fullName>
    </recommendedName>
</protein>
<dbReference type="Pfam" id="PF01248">
    <property type="entry name" value="Ribosomal_L7Ae"/>
    <property type="match status" value="1"/>
</dbReference>
<evidence type="ECO:0000259" key="6">
    <source>
        <dbReference type="Pfam" id="PF01248"/>
    </source>
</evidence>
<keyword evidence="3 4" id="KW-0687">Ribonucleoprotein</keyword>
<gene>
    <name evidence="7" type="ORF">AKO1_013949</name>
</gene>
<evidence type="ECO:0000256" key="1">
    <source>
        <dbReference type="ARBA" id="ARBA00007337"/>
    </source>
</evidence>
<feature type="domain" description="Ribosomal protein eL8/eL30/eS12/Gadd45" evidence="6">
    <location>
        <begin position="140"/>
        <end position="226"/>
    </location>
</feature>
<dbReference type="PRINTS" id="PR00882">
    <property type="entry name" value="RIBOSOMALL7A"/>
</dbReference>
<feature type="region of interest" description="Disordered" evidence="5">
    <location>
        <begin position="1"/>
        <end position="32"/>
    </location>
</feature>
<dbReference type="InterPro" id="IPR004038">
    <property type="entry name" value="Ribosomal_eL8/eL30/eS12/Gad45"/>
</dbReference>
<dbReference type="PRINTS" id="PR00881">
    <property type="entry name" value="L7ARS6FAMILY"/>
</dbReference>
<dbReference type="GO" id="GO:0042254">
    <property type="term" value="P:ribosome biogenesis"/>
    <property type="evidence" value="ECO:0007669"/>
    <property type="project" value="InterPro"/>
</dbReference>
<evidence type="ECO:0000313" key="8">
    <source>
        <dbReference type="Proteomes" id="UP001431209"/>
    </source>
</evidence>
<accession>A0AAW2Z440</accession>
<dbReference type="GO" id="GO:0022625">
    <property type="term" value="C:cytosolic large ribosomal subunit"/>
    <property type="evidence" value="ECO:0007669"/>
    <property type="project" value="UniProtKB-UniRule"/>
</dbReference>
<keyword evidence="2 4" id="KW-0689">Ribosomal protein</keyword>
<evidence type="ECO:0000256" key="3">
    <source>
        <dbReference type="ARBA" id="ARBA00023274"/>
    </source>
</evidence>
<comment type="similarity">
    <text evidence="1 4">Belongs to the eukaryotic ribosomal protein eL8 family.</text>
</comment>
<dbReference type="Proteomes" id="UP001431209">
    <property type="component" value="Unassembled WGS sequence"/>
</dbReference>